<accession>W9SB82</accession>
<reference evidence="5" key="1">
    <citation type="submission" date="2013-01" db="EMBL/GenBank/DDBJ databases">
        <title>Draft Genome Sequence of a Mulberry Tree, Morus notabilis C.K. Schneid.</title>
        <authorList>
            <person name="He N."/>
            <person name="Zhao S."/>
        </authorList>
    </citation>
    <scope>NUCLEOTIDE SEQUENCE</scope>
</reference>
<evidence type="ECO:0008006" key="6">
    <source>
        <dbReference type="Google" id="ProtNLM"/>
    </source>
</evidence>
<feature type="chain" id="PRO_5004929036" description="GDSL esterase/lipase" evidence="3">
    <location>
        <begin position="27"/>
        <end position="178"/>
    </location>
</feature>
<dbReference type="STRING" id="981085.W9SB82"/>
<dbReference type="eggNOG" id="ENOG502QQSM">
    <property type="taxonomic scope" value="Eukaryota"/>
</dbReference>
<comment type="similarity">
    <text evidence="1">Belongs to the 'GDSL' lipolytic enzyme family.</text>
</comment>
<dbReference type="InterPro" id="IPR036514">
    <property type="entry name" value="SGNH_hydro_sf"/>
</dbReference>
<dbReference type="GO" id="GO:0016788">
    <property type="term" value="F:hydrolase activity, acting on ester bonds"/>
    <property type="evidence" value="ECO:0007669"/>
    <property type="project" value="InterPro"/>
</dbReference>
<organism evidence="4 5">
    <name type="scientific">Morus notabilis</name>
    <dbReference type="NCBI Taxonomy" id="981085"/>
    <lineage>
        <taxon>Eukaryota</taxon>
        <taxon>Viridiplantae</taxon>
        <taxon>Streptophyta</taxon>
        <taxon>Embryophyta</taxon>
        <taxon>Tracheophyta</taxon>
        <taxon>Spermatophyta</taxon>
        <taxon>Magnoliopsida</taxon>
        <taxon>eudicotyledons</taxon>
        <taxon>Gunneridae</taxon>
        <taxon>Pentapetalae</taxon>
        <taxon>rosids</taxon>
        <taxon>fabids</taxon>
        <taxon>Rosales</taxon>
        <taxon>Moraceae</taxon>
        <taxon>Moreae</taxon>
        <taxon>Morus</taxon>
    </lineage>
</organism>
<dbReference type="PANTHER" id="PTHR22835">
    <property type="entry name" value="ZINC FINGER FYVE DOMAIN CONTAINING PROTEIN"/>
    <property type="match status" value="1"/>
</dbReference>
<name>W9SB82_9ROSA</name>
<dbReference type="AlphaFoldDB" id="W9SB82"/>
<evidence type="ECO:0000313" key="5">
    <source>
        <dbReference type="Proteomes" id="UP000030645"/>
    </source>
</evidence>
<dbReference type="InterPro" id="IPR001087">
    <property type="entry name" value="GDSL"/>
</dbReference>
<evidence type="ECO:0000313" key="4">
    <source>
        <dbReference type="EMBL" id="EXC20287.1"/>
    </source>
</evidence>
<evidence type="ECO:0000256" key="3">
    <source>
        <dbReference type="SAM" id="SignalP"/>
    </source>
</evidence>
<dbReference type="Gene3D" id="3.40.50.1110">
    <property type="entry name" value="SGNH hydrolase"/>
    <property type="match status" value="1"/>
</dbReference>
<keyword evidence="3" id="KW-0732">Signal</keyword>
<dbReference type="Pfam" id="PF00657">
    <property type="entry name" value="Lipase_GDSL"/>
    <property type="match status" value="1"/>
</dbReference>
<feature type="signal peptide" evidence="3">
    <location>
        <begin position="1"/>
        <end position="26"/>
    </location>
</feature>
<gene>
    <name evidence="4" type="ORF">L484_020505</name>
</gene>
<evidence type="ECO:0000256" key="2">
    <source>
        <dbReference type="ARBA" id="ARBA00023180"/>
    </source>
</evidence>
<dbReference type="EMBL" id="KE345913">
    <property type="protein sequence ID" value="EXC20287.1"/>
    <property type="molecule type" value="Genomic_DNA"/>
</dbReference>
<protein>
    <recommendedName>
        <fullName evidence="6">GDSL esterase/lipase</fullName>
    </recommendedName>
</protein>
<keyword evidence="2" id="KW-0325">Glycoprotein</keyword>
<sequence length="178" mass="19224">MDPVKLLALVGLLVLGLLGHPTAVHGGRSCKFPAVYNFGDSNSDTGAISAALSEVLPPNGESFFGSPSGRFSDGRLVVDFIAEELKLPYLSPYLDSLGTDFRHGANFATGGSSIRLGGYSPFHLGIQINQFLRFKSHTTALYNQLTPINGQSLLFPLQTAFHHVIIRMIWASLALLCY</sequence>
<proteinExistence type="inferred from homology"/>
<dbReference type="Proteomes" id="UP000030645">
    <property type="component" value="Unassembled WGS sequence"/>
</dbReference>
<keyword evidence="5" id="KW-1185">Reference proteome</keyword>
<dbReference type="PANTHER" id="PTHR22835:SF555">
    <property type="entry name" value="GDSL-LIKE LIPASE_ACYLHYDROLASE"/>
    <property type="match status" value="1"/>
</dbReference>
<evidence type="ECO:0000256" key="1">
    <source>
        <dbReference type="ARBA" id="ARBA00008668"/>
    </source>
</evidence>